<name>A0A4R2F8F4_9GAMM</name>
<dbReference type="Proteomes" id="UP000294832">
    <property type="component" value="Unassembled WGS sequence"/>
</dbReference>
<dbReference type="AlphaFoldDB" id="A0A4R2F8F4"/>
<evidence type="ECO:0000313" key="2">
    <source>
        <dbReference type="Proteomes" id="UP000294832"/>
    </source>
</evidence>
<reference evidence="1 2" key="1">
    <citation type="submission" date="2019-03" db="EMBL/GenBank/DDBJ databases">
        <title>Freshwater and sediment microbial communities from various areas in North America, analyzing microbe dynamics in response to fracking.</title>
        <authorList>
            <person name="Lamendella R."/>
        </authorList>
    </citation>
    <scope>NUCLEOTIDE SEQUENCE [LARGE SCALE GENOMIC DNA]</scope>
    <source>
        <strain evidence="1 2">74A</strain>
    </source>
</reference>
<accession>A0A4R2F8F4</accession>
<protein>
    <submittedName>
        <fullName evidence="1">TetR family transcriptional regulator</fullName>
    </submittedName>
</protein>
<keyword evidence="2" id="KW-1185">Reference proteome</keyword>
<dbReference type="InterPro" id="IPR009057">
    <property type="entry name" value="Homeodomain-like_sf"/>
</dbReference>
<gene>
    <name evidence="1" type="ORF">EDC91_13029</name>
</gene>
<dbReference type="Gene3D" id="1.10.357.10">
    <property type="entry name" value="Tetracycline Repressor, domain 2"/>
    <property type="match status" value="1"/>
</dbReference>
<dbReference type="SUPFAM" id="SSF46689">
    <property type="entry name" value="Homeodomain-like"/>
    <property type="match status" value="1"/>
</dbReference>
<sequence>MNRWQQRCDYLVSLAQNSLRGHKIFDLCRSHLVEISQISRGTIYNHFPNESDLIVAVAAAEFKEFWLQAQSITLYPDNPLYQYLYHYCWRLHEVTCRKRFVISRVMPNAELLSQASADYQAAFTQAYECYQQWNQQLIRQMGEVKGFDRCALVRDFIRGTMINVSEEVVDAHDVQLYYQYCYALTQLLGQSDKRVPNRDCISHWLQLMAPTPVHVDQRMRFALEHLMTV</sequence>
<evidence type="ECO:0000313" key="1">
    <source>
        <dbReference type="EMBL" id="TCN80754.1"/>
    </source>
</evidence>
<dbReference type="EMBL" id="SLWF01000030">
    <property type="protein sequence ID" value="TCN80754.1"/>
    <property type="molecule type" value="Genomic_DNA"/>
</dbReference>
<proteinExistence type="predicted"/>
<organism evidence="1 2">
    <name type="scientific">Shewanella fodinae</name>
    <dbReference type="NCBI Taxonomy" id="552357"/>
    <lineage>
        <taxon>Bacteria</taxon>
        <taxon>Pseudomonadati</taxon>
        <taxon>Pseudomonadota</taxon>
        <taxon>Gammaproteobacteria</taxon>
        <taxon>Alteromonadales</taxon>
        <taxon>Shewanellaceae</taxon>
        <taxon>Shewanella</taxon>
    </lineage>
</organism>
<comment type="caution">
    <text evidence="1">The sequence shown here is derived from an EMBL/GenBank/DDBJ whole genome shotgun (WGS) entry which is preliminary data.</text>
</comment>